<reference evidence="1" key="1">
    <citation type="submission" date="2019-01" db="EMBL/GenBank/DDBJ databases">
        <authorList>
            <person name="Lista F."/>
            <person name="Anselmo A."/>
        </authorList>
    </citation>
    <scope>NUCLEOTIDE SEQUENCE</scope>
    <source>
        <strain evidence="1">13S</strain>
    </source>
</reference>
<dbReference type="EMBL" id="SDCJ01000016">
    <property type="protein sequence ID" value="TCX36564.1"/>
    <property type="molecule type" value="Genomic_DNA"/>
</dbReference>
<name>A0A483IUE7_KLEPN</name>
<dbReference type="RefSeq" id="WP_048255564.1">
    <property type="nucleotide sequence ID" value="NZ_CABGYP010000014.1"/>
</dbReference>
<proteinExistence type="predicted"/>
<accession>A0A483IUE7</accession>
<evidence type="ECO:0000313" key="1">
    <source>
        <dbReference type="EMBL" id="TCX36564.1"/>
    </source>
</evidence>
<comment type="caution">
    <text evidence="1">The sequence shown here is derived from an EMBL/GenBank/DDBJ whole genome shotgun (WGS) entry which is preliminary data.</text>
</comment>
<organism evidence="1">
    <name type="scientific">Klebsiella pneumoniae</name>
    <dbReference type="NCBI Taxonomy" id="573"/>
    <lineage>
        <taxon>Bacteria</taxon>
        <taxon>Pseudomonadati</taxon>
        <taxon>Pseudomonadota</taxon>
        <taxon>Gammaproteobacteria</taxon>
        <taxon>Enterobacterales</taxon>
        <taxon>Enterobacteriaceae</taxon>
        <taxon>Klebsiella/Raoultella group</taxon>
        <taxon>Klebsiella</taxon>
        <taxon>Klebsiella pneumoniae complex</taxon>
    </lineage>
</organism>
<protein>
    <submittedName>
        <fullName evidence="1">Uncharacterized protein</fullName>
    </submittedName>
</protein>
<gene>
    <name evidence="1" type="ORF">ETE75_20055</name>
</gene>
<dbReference type="AlphaFoldDB" id="A0A483IUE7"/>
<sequence length="165" mass="19290">MHMFSKLQALMPDGRHRMLYTVGTPPEVYEVHFNEIVDYDDSLLEIPDGILTGVRPTLLNQMGGCYEIAFDLVSNIKKGTSFEPPKSYDPNKLGTIIDRAIIYHYNRHRPYCYTFLAYSPALSRLYMRTLMKLRHEFSDRIDKIHTHLEPGRRGYVIEFKTKENS</sequence>